<evidence type="ECO:0000313" key="2">
    <source>
        <dbReference type="Proteomes" id="UP000019149"/>
    </source>
</evidence>
<dbReference type="Proteomes" id="UP000019149">
    <property type="component" value="Unassembled WGS sequence"/>
</dbReference>
<dbReference type="CTD" id="36340532"/>
<protein>
    <submittedName>
        <fullName evidence="1">Uncharacterized protein</fullName>
    </submittedName>
</protein>
<dbReference type="KEGG" id="egl:EGR_04817"/>
<name>W6V2R4_ECHGR</name>
<dbReference type="EMBL" id="APAU02000032">
    <property type="protein sequence ID" value="EUB60259.1"/>
    <property type="molecule type" value="Genomic_DNA"/>
</dbReference>
<evidence type="ECO:0000313" key="1">
    <source>
        <dbReference type="EMBL" id="EUB60259.1"/>
    </source>
</evidence>
<keyword evidence="2" id="KW-1185">Reference proteome</keyword>
<organism evidence="1 2">
    <name type="scientific">Echinococcus granulosus</name>
    <name type="common">Hydatid tapeworm</name>
    <dbReference type="NCBI Taxonomy" id="6210"/>
    <lineage>
        <taxon>Eukaryota</taxon>
        <taxon>Metazoa</taxon>
        <taxon>Spiralia</taxon>
        <taxon>Lophotrochozoa</taxon>
        <taxon>Platyhelminthes</taxon>
        <taxon>Cestoda</taxon>
        <taxon>Eucestoda</taxon>
        <taxon>Cyclophyllidea</taxon>
        <taxon>Taeniidae</taxon>
        <taxon>Echinococcus</taxon>
        <taxon>Echinococcus granulosus group</taxon>
    </lineage>
</organism>
<gene>
    <name evidence="1" type="ORF">EGR_04817</name>
</gene>
<sequence length="276" mass="31631">MKGIFIENERNESFREHQISCTIIFAFNPMPAYVISVTNAMQLVFDSENPHFTKLVQLSQNVYGKKLTKLFCLSAFFSEPSIPTGRKISYRNPISRLLQLNGYLMHLYPPLFGSCISILTPFFIYDNSICTAIAYIPLELVNNCLLTITPDGKEKIDAAKCIDRGAGCSNSVIYLCMKPKHWTSEKLTFNFITPKQRSNIRMMKTYRWRPSDSGVVKHHIQSNTMNNIRAINQPLLVAMGLHNLFVFLRHLKSFVDVDNPKTEEEYNAPSLKAQMF</sequence>
<proteinExistence type="predicted"/>
<dbReference type="RefSeq" id="XP_024351455.1">
    <property type="nucleotide sequence ID" value="XM_024494066.1"/>
</dbReference>
<dbReference type="GeneID" id="36340532"/>
<reference evidence="1 2" key="1">
    <citation type="journal article" date="2013" name="Nat. Genet.">
        <title>The genome of the hydatid tapeworm Echinococcus granulosus.</title>
        <authorList>
            <person name="Zheng H."/>
            <person name="Zhang W."/>
            <person name="Zhang L."/>
            <person name="Zhang Z."/>
            <person name="Li J."/>
            <person name="Lu G."/>
            <person name="Zhu Y."/>
            <person name="Wang Y."/>
            <person name="Huang Y."/>
            <person name="Liu J."/>
            <person name="Kang H."/>
            <person name="Chen J."/>
            <person name="Wang L."/>
            <person name="Chen A."/>
            <person name="Yu S."/>
            <person name="Gao Z."/>
            <person name="Jin L."/>
            <person name="Gu W."/>
            <person name="Wang Z."/>
            <person name="Zhao L."/>
            <person name="Shi B."/>
            <person name="Wen H."/>
            <person name="Lin R."/>
            <person name="Jones M.K."/>
            <person name="Brejova B."/>
            <person name="Vinar T."/>
            <person name="Zhao G."/>
            <person name="McManus D.P."/>
            <person name="Chen Z."/>
            <person name="Zhou Y."/>
            <person name="Wang S."/>
        </authorList>
    </citation>
    <scope>NUCLEOTIDE SEQUENCE [LARGE SCALE GENOMIC DNA]</scope>
</reference>
<accession>W6V2R4</accession>
<comment type="caution">
    <text evidence="1">The sequence shown here is derived from an EMBL/GenBank/DDBJ whole genome shotgun (WGS) entry which is preliminary data.</text>
</comment>
<dbReference type="AlphaFoldDB" id="W6V2R4"/>